<dbReference type="InterPro" id="IPR016181">
    <property type="entry name" value="Acyl_CoA_acyltransferase"/>
</dbReference>
<proteinExistence type="predicted"/>
<gene>
    <name evidence="1" type="ORF">DCC88_04605</name>
</gene>
<accession>A0A369KXW6</accession>
<evidence type="ECO:0000313" key="1">
    <source>
        <dbReference type="EMBL" id="RDB36563.1"/>
    </source>
</evidence>
<protein>
    <submittedName>
        <fullName evidence="1">Uncharacterized protein</fullName>
    </submittedName>
</protein>
<sequence>MSTGTENRRDTRRVVFPGEGIKVKVKDIEEKRSFHGEITDLSPWGVNILIINQQLATYPKKADSIKIFYITKDNQTSFVYGRVVYILEKVIDEVNYLRYGVEFISGNENSSQTPPETKKIYEIPDIFGPHCWCEDPFFFQEKILFKIKNFHANGMTLITSARNKTLFPNLKTQIKITIPTSEEFLIDVKILKIEISSKSNENTRYHVEVQFESVNTRFLQIMVEYILFCGVEVTPKELRDDNFPVEIIENSLSYFYAIEANDIEKVLLLRQNSLFQKTPNSSDNNNSLNSYKDEFDTFARQLVCKVGKRPVACIRIIFNNKNKKKCELNNYIDTIPESIWSKNFVEISKFSWEKDFRESDIFINMIRQIVRIVIQSNHTHILTSVPENLKSLFTKVGFQPLQLSWNENIRDEKKSETILMLDVKGIISGEIIIDKFIWNKVYYKIFKHLGLIKN</sequence>
<name>A0A369KXW6_9BACT</name>
<reference evidence="1" key="1">
    <citation type="submission" date="2018-04" db="EMBL/GenBank/DDBJ databases">
        <title>Draft genome sequence of the Candidatus Spirobacillus cienkowskii, a pathogen of freshwater Daphnia species, reconstructed from hemolymph metagenomic reads.</title>
        <authorList>
            <person name="Bresciani L."/>
            <person name="Lemos L.N."/>
            <person name="Wale N."/>
            <person name="Lin J.Y."/>
            <person name="Fernandes G.R."/>
            <person name="Duffy M.A."/>
            <person name="Rodrigues J.M."/>
        </authorList>
    </citation>
    <scope>NUCLEOTIDE SEQUENCE [LARGE SCALE GENOMIC DNA]</scope>
    <source>
        <strain evidence="1">Binning01</strain>
    </source>
</reference>
<dbReference type="Gene3D" id="3.40.630.30">
    <property type="match status" value="1"/>
</dbReference>
<dbReference type="SUPFAM" id="SSF55729">
    <property type="entry name" value="Acyl-CoA N-acyltransferases (Nat)"/>
    <property type="match status" value="1"/>
</dbReference>
<comment type="caution">
    <text evidence="1">The sequence shown here is derived from an EMBL/GenBank/DDBJ whole genome shotgun (WGS) entry which is preliminary data.</text>
</comment>
<organism evidence="1 2">
    <name type="scientific">Spirobacillus cienkowskii</name>
    <dbReference type="NCBI Taxonomy" id="495820"/>
    <lineage>
        <taxon>Bacteria</taxon>
        <taxon>Pseudomonadati</taxon>
        <taxon>Bdellovibrionota</taxon>
        <taxon>Oligoflexia</taxon>
        <taxon>Silvanigrellales</taxon>
        <taxon>Spirobacillus</taxon>
    </lineage>
</organism>
<evidence type="ECO:0000313" key="2">
    <source>
        <dbReference type="Proteomes" id="UP000253934"/>
    </source>
</evidence>
<dbReference type="EMBL" id="QOVW01000059">
    <property type="protein sequence ID" value="RDB36563.1"/>
    <property type="molecule type" value="Genomic_DNA"/>
</dbReference>
<dbReference type="Proteomes" id="UP000253934">
    <property type="component" value="Unassembled WGS sequence"/>
</dbReference>
<dbReference type="AlphaFoldDB" id="A0A369KXW6"/>
<keyword evidence="2" id="KW-1185">Reference proteome</keyword>